<keyword evidence="1" id="KW-0812">Transmembrane</keyword>
<proteinExistence type="predicted"/>
<organism evidence="2 3">
    <name type="scientific">Eubacterium limosum</name>
    <dbReference type="NCBI Taxonomy" id="1736"/>
    <lineage>
        <taxon>Bacteria</taxon>
        <taxon>Bacillati</taxon>
        <taxon>Bacillota</taxon>
        <taxon>Clostridia</taxon>
        <taxon>Eubacteriales</taxon>
        <taxon>Eubacteriaceae</taxon>
        <taxon>Eubacterium</taxon>
    </lineage>
</organism>
<gene>
    <name evidence="2" type="ORF">B2M23_10365</name>
</gene>
<accession>A0AAC9QUG8</accession>
<dbReference type="AlphaFoldDB" id="A0AAC9QUG8"/>
<reference evidence="3" key="1">
    <citation type="journal article" date="2017" name="Sci. Rep.">
        <title>Determination of the Genome and Primary Transcriptome of Syngas Fermenting Eubacterium limosum ATCC 8486.</title>
        <authorList>
            <person name="Song Y."/>
            <person name="Shin J."/>
            <person name="Jeong Y."/>
            <person name="Jin S."/>
            <person name="Lee J.K."/>
            <person name="Kim D.R."/>
            <person name="Kim S.C."/>
            <person name="Cho S."/>
            <person name="Cho B.K."/>
        </authorList>
    </citation>
    <scope>NUCLEOTIDE SEQUENCE [LARGE SCALE GENOMIC DNA]</scope>
    <source>
        <strain evidence="3">ATCC 8486</strain>
    </source>
</reference>
<keyword evidence="1" id="KW-1133">Transmembrane helix</keyword>
<evidence type="ECO:0000313" key="3">
    <source>
        <dbReference type="Proteomes" id="UP000192391"/>
    </source>
</evidence>
<protein>
    <submittedName>
        <fullName evidence="2">Uncharacterized protein</fullName>
    </submittedName>
</protein>
<sequence>MAAKGKNAEGSGTVSRLPGVIVKNNNTVIERWSAVKTANSIHFSPSGLWPPGLLRFPESVTFCNFIAGIFTGFFYYI</sequence>
<keyword evidence="1" id="KW-0472">Membrane</keyword>
<feature type="transmembrane region" description="Helical" evidence="1">
    <location>
        <begin position="59"/>
        <end position="76"/>
    </location>
</feature>
<dbReference type="KEGG" id="elim:B2M23_10365"/>
<dbReference type="Proteomes" id="UP000192391">
    <property type="component" value="Chromosome"/>
</dbReference>
<evidence type="ECO:0000256" key="1">
    <source>
        <dbReference type="SAM" id="Phobius"/>
    </source>
</evidence>
<dbReference type="EMBL" id="CP019962">
    <property type="protein sequence ID" value="ARD65919.1"/>
    <property type="molecule type" value="Genomic_DNA"/>
</dbReference>
<name>A0AAC9QUG8_EUBLI</name>
<evidence type="ECO:0000313" key="2">
    <source>
        <dbReference type="EMBL" id="ARD65919.1"/>
    </source>
</evidence>